<evidence type="ECO:0000256" key="8">
    <source>
        <dbReference type="SAM" id="Phobius"/>
    </source>
</evidence>
<keyword evidence="10" id="KW-1185">Reference proteome</keyword>
<evidence type="ECO:0000256" key="1">
    <source>
        <dbReference type="ARBA" id="ARBA00004429"/>
    </source>
</evidence>
<comment type="similarity">
    <text evidence="2">Belongs to the IgaA family.</text>
</comment>
<dbReference type="InterPro" id="IPR010771">
    <property type="entry name" value="IgaA"/>
</dbReference>
<feature type="transmembrane region" description="Helical" evidence="8">
    <location>
        <begin position="6"/>
        <end position="25"/>
    </location>
</feature>
<dbReference type="EMBL" id="CP050253">
    <property type="protein sequence ID" value="QIQ21587.1"/>
    <property type="molecule type" value="Genomic_DNA"/>
</dbReference>
<dbReference type="AlphaFoldDB" id="A0A6G9ICM2"/>
<keyword evidence="7 8" id="KW-0472">Membrane</keyword>
<evidence type="ECO:0000256" key="3">
    <source>
        <dbReference type="ARBA" id="ARBA00022475"/>
    </source>
</evidence>
<evidence type="ECO:0000313" key="10">
    <source>
        <dbReference type="Proteomes" id="UP000501168"/>
    </source>
</evidence>
<sequence length="741" mass="82749">MDGIALILKLILLGIFLISAISYAIQRSGNKANLKAALSSEPLRELTTKELELLNPYLVDKKLVKPPYKHQEHLANLNVFLLSGPCIAHTITTNNSSSTYYTIADVEVFFPYEMDKYTIDFNQAEVAFTGRYAFVVNLNGVSLEVAKNVQDDIAKDEADWQAGVTLTAETRSYKDYTGSDESPETEDEPAYKETVQIISQRDLTETEKKMHSQANTGFVSSVFLVIAAIIILFIINHVMDIEPLVLCVIAVICLGLAAFFYIKKAKREEEKVNHVRGTVGFKSPENKTLYIGNAIGAIYPQHWDQDIPATEGSTIDVDVTVTSKNMLRFGHTHSVEDEIKRFGAPRFWGRNCFLFIVCAILSIIFYISVPALKGSMIYMYAKLTGSSSEVITVTDKEGFNKEAFTVGSWVNLRGQGQCARDAYYCERILVSRDIPYDVAPEKLILPSWARKLANDQLYSSVSDAQVTSMQSMMNMLSGYNSYNVYGSSSRQIYLTKLKSLDAVVAMINDICFKDKTTPGMIQGSCDNLAGMVVNLYNDDLLSKSDNFYTWELLVEDEEEGMLPSDVIVTTSSTYGLESRLISLANTYLRTDLLSLENIVDKYQRENMMVLDVTFDPTNNSVSFPRSRLAGSDRSMSATASYSYLVNVIKGKADEYFNVKGMVTGVSYNSDGQLVKLEVNADINPYTDSLSVLLTAIGFIFLIALTVWQLLTWIYKIMFNAKRNRALSQGNNNFSSGSQMVK</sequence>
<feature type="transmembrane region" description="Helical" evidence="8">
    <location>
        <begin position="348"/>
        <end position="369"/>
    </location>
</feature>
<evidence type="ECO:0000256" key="5">
    <source>
        <dbReference type="ARBA" id="ARBA00022692"/>
    </source>
</evidence>
<evidence type="ECO:0000256" key="7">
    <source>
        <dbReference type="ARBA" id="ARBA00023136"/>
    </source>
</evidence>
<name>A0A6G9ICM2_9GAMM</name>
<reference evidence="9 10" key="1">
    <citation type="submission" date="2020-03" db="EMBL/GenBank/DDBJ databases">
        <title>Complete genome sequence of Orbus sp. IPMB12 (BCRC 80908).</title>
        <authorList>
            <person name="Lo W.-S."/>
            <person name="Chang T.-H."/>
            <person name="Kuo C.-H."/>
        </authorList>
    </citation>
    <scope>NUCLEOTIDE SEQUENCE [LARGE SCALE GENOMIC DNA]</scope>
    <source>
        <strain evidence="9 10">IPMB12</strain>
    </source>
</reference>
<evidence type="ECO:0000313" key="9">
    <source>
        <dbReference type="EMBL" id="QIQ21587.1"/>
    </source>
</evidence>
<comment type="subcellular location">
    <subcellularLocation>
        <location evidence="1">Cell inner membrane</location>
        <topology evidence="1">Multi-pass membrane protein</topology>
    </subcellularLocation>
</comment>
<keyword evidence="5 8" id="KW-0812">Transmembrane</keyword>
<feature type="transmembrane region" description="Helical" evidence="8">
    <location>
        <begin position="217"/>
        <end position="235"/>
    </location>
</feature>
<evidence type="ECO:0000256" key="2">
    <source>
        <dbReference type="ARBA" id="ARBA00009494"/>
    </source>
</evidence>
<dbReference type="KEGG" id="orb:IPMB12_07755"/>
<dbReference type="Proteomes" id="UP000501168">
    <property type="component" value="Chromosome"/>
</dbReference>
<dbReference type="RefSeq" id="WP_166916549.1">
    <property type="nucleotide sequence ID" value="NZ_CP050253.1"/>
</dbReference>
<gene>
    <name evidence="9" type="ORF">IPMB12_07755</name>
</gene>
<dbReference type="Pfam" id="PF07095">
    <property type="entry name" value="IgaA"/>
    <property type="match status" value="1"/>
</dbReference>
<feature type="transmembrane region" description="Helical" evidence="8">
    <location>
        <begin position="241"/>
        <end position="262"/>
    </location>
</feature>
<feature type="transmembrane region" description="Helical" evidence="8">
    <location>
        <begin position="689"/>
        <end position="714"/>
    </location>
</feature>
<evidence type="ECO:0000256" key="6">
    <source>
        <dbReference type="ARBA" id="ARBA00022989"/>
    </source>
</evidence>
<dbReference type="InParanoid" id="A0A6G9ICM2"/>
<evidence type="ECO:0000256" key="4">
    <source>
        <dbReference type="ARBA" id="ARBA00022519"/>
    </source>
</evidence>
<keyword evidence="3" id="KW-1003">Cell membrane</keyword>
<keyword evidence="6 8" id="KW-1133">Transmembrane helix</keyword>
<keyword evidence="4" id="KW-0997">Cell inner membrane</keyword>
<accession>A0A6G9ICM2</accession>
<protein>
    <submittedName>
        <fullName evidence="9">Intracellular growth attenuator family protein</fullName>
    </submittedName>
</protein>
<proteinExistence type="inferred from homology"/>
<organism evidence="9 10">
    <name type="scientific">Zophobihabitans entericus</name>
    <dbReference type="NCBI Taxonomy" id="1635327"/>
    <lineage>
        <taxon>Bacteria</taxon>
        <taxon>Pseudomonadati</taxon>
        <taxon>Pseudomonadota</taxon>
        <taxon>Gammaproteobacteria</taxon>
        <taxon>Orbales</taxon>
        <taxon>Orbaceae</taxon>
        <taxon>Zophobihabitans</taxon>
    </lineage>
</organism>
<dbReference type="GO" id="GO:0005886">
    <property type="term" value="C:plasma membrane"/>
    <property type="evidence" value="ECO:0007669"/>
    <property type="project" value="UniProtKB-SubCell"/>
</dbReference>